<protein>
    <recommendedName>
        <fullName evidence="1 4">Ribosome biogenesis GTPase A</fullName>
    </recommendedName>
</protein>
<dbReference type="InterPro" id="IPR006073">
    <property type="entry name" value="GTP-bd"/>
</dbReference>
<evidence type="ECO:0000313" key="7">
    <source>
        <dbReference type="EMBL" id="EAV39449.1"/>
    </source>
</evidence>
<evidence type="ECO:0000256" key="5">
    <source>
        <dbReference type="PIRSR" id="PIRSR006230-1"/>
    </source>
</evidence>
<keyword evidence="4" id="KW-0963">Cytoplasm</keyword>
<evidence type="ECO:0000256" key="2">
    <source>
        <dbReference type="ARBA" id="ARBA00022741"/>
    </source>
</evidence>
<dbReference type="Gene3D" id="1.10.1580.10">
    <property type="match status" value="1"/>
</dbReference>
<dbReference type="AlphaFoldDB" id="A0NJB7"/>
<dbReference type="Pfam" id="PF01926">
    <property type="entry name" value="MMR_HSR1"/>
    <property type="match status" value="1"/>
</dbReference>
<feature type="domain" description="G" evidence="6">
    <location>
        <begin position="133"/>
        <end position="193"/>
    </location>
</feature>
<accession>A0NJB7</accession>
<comment type="subcellular location">
    <subcellularLocation>
        <location evidence="4">Cytoplasm</location>
    </subcellularLocation>
</comment>
<dbReference type="InterPro" id="IPR027417">
    <property type="entry name" value="P-loop_NTPase"/>
</dbReference>
<dbReference type="HOGENOM" id="CLU_011106_1_0_9"/>
<feature type="binding site" evidence="5">
    <location>
        <begin position="140"/>
        <end position="145"/>
    </location>
    <ligand>
        <name>GTP</name>
        <dbReference type="ChEBI" id="CHEBI:37565"/>
    </ligand>
</feature>
<keyword evidence="3 4" id="KW-0342">GTP-binding</keyword>
<feature type="binding site" evidence="5">
    <location>
        <position position="184"/>
    </location>
    <ligand>
        <name>GTP</name>
        <dbReference type="ChEBI" id="CHEBI:37565"/>
    </ligand>
</feature>
<dbReference type="Proteomes" id="UP000003346">
    <property type="component" value="Unassembled WGS sequence"/>
</dbReference>
<dbReference type="InterPro" id="IPR016478">
    <property type="entry name" value="GTPase_MTG1"/>
</dbReference>
<gene>
    <name evidence="7" type="primary">ylqL</name>
    <name evidence="7" type="ORF">OENOO_56056</name>
</gene>
<feature type="binding site" evidence="5">
    <location>
        <begin position="71"/>
        <end position="74"/>
    </location>
    <ligand>
        <name>GTP</name>
        <dbReference type="ChEBI" id="CHEBI:37565"/>
    </ligand>
</feature>
<organism evidence="7 8">
    <name type="scientific">Oenococcus oeni ATCC BAA-1163</name>
    <dbReference type="NCBI Taxonomy" id="379360"/>
    <lineage>
        <taxon>Bacteria</taxon>
        <taxon>Bacillati</taxon>
        <taxon>Bacillota</taxon>
        <taxon>Bacilli</taxon>
        <taxon>Lactobacillales</taxon>
        <taxon>Lactobacillaceae</taxon>
        <taxon>Oenococcus</taxon>
    </lineage>
</organism>
<dbReference type="NCBIfam" id="TIGR03596">
    <property type="entry name" value="GTPase_YlqF"/>
    <property type="match status" value="1"/>
</dbReference>
<dbReference type="PANTHER" id="PTHR45782:SF4">
    <property type="entry name" value="MITOCHONDRIAL RIBOSOME-ASSOCIATED GTPASE 1"/>
    <property type="match status" value="1"/>
</dbReference>
<proteinExistence type="inferred from homology"/>
<evidence type="ECO:0000256" key="3">
    <source>
        <dbReference type="ARBA" id="ARBA00023134"/>
    </source>
</evidence>
<evidence type="ECO:0000313" key="8">
    <source>
        <dbReference type="Proteomes" id="UP000003346"/>
    </source>
</evidence>
<dbReference type="GO" id="GO:0005737">
    <property type="term" value="C:cytoplasm"/>
    <property type="evidence" value="ECO:0007669"/>
    <property type="project" value="UniProtKB-SubCell"/>
</dbReference>
<comment type="function">
    <text evidence="4">Required for a late step of 50S ribosomal subunit assembly. Has GTPase activity.</text>
</comment>
<dbReference type="GO" id="GO:0005525">
    <property type="term" value="F:GTP binding"/>
    <property type="evidence" value="ECO:0007669"/>
    <property type="project" value="UniProtKB-KW"/>
</dbReference>
<dbReference type="PANTHER" id="PTHR45782">
    <property type="entry name" value="MITOCHONDRIAL RIBOSOME-ASSOCIATED GTPASE 1"/>
    <property type="match status" value="1"/>
</dbReference>
<dbReference type="CDD" id="cd01856">
    <property type="entry name" value="YlqF"/>
    <property type="match status" value="1"/>
</dbReference>
<comment type="caution">
    <text evidence="7">The sequence shown here is derived from an EMBL/GenBank/DDBJ whole genome shotgun (WGS) entry which is preliminary data.</text>
</comment>
<dbReference type="InterPro" id="IPR019991">
    <property type="entry name" value="GTP-bd_ribosome_bgen"/>
</dbReference>
<reference evidence="7 8" key="1">
    <citation type="submission" date="2006-11" db="EMBL/GenBank/DDBJ databases">
        <authorList>
            <consortium name="Laboratoire de Microbiologie (Universite Bourgogne)"/>
            <consortium name="GENOME Express"/>
            <consortium name="UMR Oenologie Ampelologie (Universite Bordeaux 2)"/>
            <person name="Guzzo J."/>
        </authorList>
    </citation>
    <scope>NUCLEOTIDE SEQUENCE [LARGE SCALE GENOMIC DNA]</scope>
    <source>
        <strain evidence="7 8">ATCC BAA-1163</strain>
    </source>
</reference>
<evidence type="ECO:0000259" key="6">
    <source>
        <dbReference type="Pfam" id="PF01926"/>
    </source>
</evidence>
<dbReference type="PIRSF" id="PIRSF006230">
    <property type="entry name" value="MG442"/>
    <property type="match status" value="1"/>
</dbReference>
<comment type="similarity">
    <text evidence="4">Belongs to the TRAFAC class YlqF/YawG GTPase family. MTG1 subfamily.</text>
</comment>
<evidence type="ECO:0000256" key="4">
    <source>
        <dbReference type="PIRNR" id="PIRNR006230"/>
    </source>
</evidence>
<dbReference type="GO" id="GO:0003924">
    <property type="term" value="F:GTPase activity"/>
    <property type="evidence" value="ECO:0007669"/>
    <property type="project" value="TreeGrafter"/>
</dbReference>
<dbReference type="EMBL" id="AAUV01000051">
    <property type="protein sequence ID" value="EAV39449.1"/>
    <property type="molecule type" value="Genomic_DNA"/>
</dbReference>
<name>A0NJB7_OENOE</name>
<evidence type="ECO:0000256" key="1">
    <source>
        <dbReference type="ARBA" id="ARBA00014898"/>
    </source>
</evidence>
<dbReference type="InterPro" id="IPR023179">
    <property type="entry name" value="GTP-bd_ortho_bundle_sf"/>
</dbReference>
<sequence length="293" mass="32880">MAAFSCFRGGIMTQQIQWFPGHMAKTIREIGEQMKLVDFSLEIVDARAPQTTQNPQIMEMIAVKPVFLVLNKIDLADPRQVTKFINKNKDKFSGILTTDAKMGVLSKDFLRQLKNNSVFADLSKNNTAANLKALVVGTPNVGKSTFINHLAGKNIARTANKPGVTHFLYWIRTRYNLVFLDTPGLLWPKFEDQEIATKIGILGGIKDNLLASDDLALWLISFLQKNYPTAIATRYKISHFPLDNPIAALMSITSQLGLRQDFESASQRLINDFRSGKFGLISLDFYGDDYLDN</sequence>
<dbReference type="GO" id="GO:0006412">
    <property type="term" value="P:translation"/>
    <property type="evidence" value="ECO:0007669"/>
    <property type="project" value="TreeGrafter"/>
</dbReference>
<keyword evidence="2 4" id="KW-0547">Nucleotide-binding</keyword>
<dbReference type="SUPFAM" id="SSF52540">
    <property type="entry name" value="P-loop containing nucleoside triphosphate hydrolases"/>
    <property type="match status" value="1"/>
</dbReference>
<dbReference type="Gene3D" id="3.40.50.300">
    <property type="entry name" value="P-loop containing nucleotide triphosphate hydrolases"/>
    <property type="match status" value="1"/>
</dbReference>